<dbReference type="HOGENOM" id="CLU_116644_0_1_7"/>
<dbReference type="Proteomes" id="UP000008963">
    <property type="component" value="Chromosome"/>
</dbReference>
<dbReference type="InterPro" id="IPR036249">
    <property type="entry name" value="Thioredoxin-like_sf"/>
</dbReference>
<dbReference type="KEGG" id="bmx:BMS_1229"/>
<dbReference type="InterPro" id="IPR006660">
    <property type="entry name" value="Arsenate_reductase-like"/>
</dbReference>
<evidence type="ECO:0000256" key="2">
    <source>
        <dbReference type="ARBA" id="ARBA00023002"/>
    </source>
</evidence>
<organism evidence="4 5">
    <name type="scientific">Halobacteriovorax marinus (strain ATCC BAA-682 / DSM 15412 / SJ)</name>
    <name type="common">Bacteriovorax marinus</name>
    <dbReference type="NCBI Taxonomy" id="862908"/>
    <lineage>
        <taxon>Bacteria</taxon>
        <taxon>Pseudomonadati</taxon>
        <taxon>Bdellovibrionota</taxon>
        <taxon>Bacteriovoracia</taxon>
        <taxon>Bacteriovoracales</taxon>
        <taxon>Halobacteriovoraceae</taxon>
        <taxon>Halobacteriovorax</taxon>
    </lineage>
</organism>
<dbReference type="NCBIfam" id="TIGR00014">
    <property type="entry name" value="arsC"/>
    <property type="match status" value="1"/>
</dbReference>
<reference evidence="5" key="1">
    <citation type="journal article" date="2013" name="ISME J.">
        <title>A small predatory core genome in the divergent marine Bacteriovorax marinus SJ and the terrestrial Bdellovibrio bacteriovorus.</title>
        <authorList>
            <person name="Crossman L.C."/>
            <person name="Chen H."/>
            <person name="Cerdeno-Tarraga A.M."/>
            <person name="Brooks K."/>
            <person name="Quail M.A."/>
            <person name="Pineiro S.A."/>
            <person name="Hobley L."/>
            <person name="Sockett R.E."/>
            <person name="Bentley S.D."/>
            <person name="Parkhill J."/>
            <person name="Williams H.N."/>
            <person name="Stine O.C."/>
        </authorList>
    </citation>
    <scope>NUCLEOTIDE SEQUENCE [LARGE SCALE GENOMIC DNA]</scope>
    <source>
        <strain evidence="5">ATCC BAA-682 / DSM 15412 / SJ</strain>
    </source>
</reference>
<evidence type="ECO:0000256" key="3">
    <source>
        <dbReference type="PROSITE-ProRule" id="PRU01282"/>
    </source>
</evidence>
<dbReference type="PROSITE" id="PS51353">
    <property type="entry name" value="ARSC"/>
    <property type="match status" value="1"/>
</dbReference>
<comment type="similarity">
    <text evidence="1 3">Belongs to the ArsC family.</text>
</comment>
<dbReference type="eggNOG" id="COG1393">
    <property type="taxonomic scope" value="Bacteria"/>
</dbReference>
<dbReference type="RefSeq" id="WP_014243889.1">
    <property type="nucleotide sequence ID" value="NC_016620.1"/>
</dbReference>
<gene>
    <name evidence="4" type="ordered locus">BMS_1229</name>
</gene>
<dbReference type="PANTHER" id="PTHR30041">
    <property type="entry name" value="ARSENATE REDUCTASE"/>
    <property type="match status" value="1"/>
</dbReference>
<dbReference type="SUPFAM" id="SSF52833">
    <property type="entry name" value="Thioredoxin-like"/>
    <property type="match status" value="1"/>
</dbReference>
<keyword evidence="5" id="KW-1185">Reference proteome</keyword>
<evidence type="ECO:0000313" key="4">
    <source>
        <dbReference type="EMBL" id="CBW26105.1"/>
    </source>
</evidence>
<keyword evidence="2" id="KW-0560">Oxidoreductase</keyword>
<evidence type="ECO:0000313" key="5">
    <source>
        <dbReference type="Proteomes" id="UP000008963"/>
    </source>
</evidence>
<dbReference type="GO" id="GO:0008794">
    <property type="term" value="F:arsenate reductase (glutaredoxin) activity"/>
    <property type="evidence" value="ECO:0007669"/>
    <property type="project" value="InterPro"/>
</dbReference>
<dbReference type="PATRIC" id="fig|862908.3.peg.1170"/>
<dbReference type="Gene3D" id="3.40.30.10">
    <property type="entry name" value="Glutaredoxin"/>
    <property type="match status" value="1"/>
</dbReference>
<dbReference type="InterPro" id="IPR006659">
    <property type="entry name" value="Arsenate_reductase"/>
</dbReference>
<proteinExistence type="inferred from homology"/>
<protein>
    <submittedName>
        <fullName evidence="4">Arsenate oxidoreductase</fullName>
    </submittedName>
</protein>
<accession>E1WZ08</accession>
<dbReference type="STRING" id="862908.BMS_1229"/>
<dbReference type="EMBL" id="FQ312005">
    <property type="protein sequence ID" value="CBW26105.1"/>
    <property type="molecule type" value="Genomic_DNA"/>
</dbReference>
<dbReference type="Pfam" id="PF03960">
    <property type="entry name" value="ArsC"/>
    <property type="match status" value="1"/>
</dbReference>
<dbReference type="PANTHER" id="PTHR30041:SF4">
    <property type="entry name" value="ARSENATE REDUCTASE"/>
    <property type="match status" value="1"/>
</dbReference>
<evidence type="ECO:0000256" key="1">
    <source>
        <dbReference type="ARBA" id="ARBA00007198"/>
    </source>
</evidence>
<name>E1WZ08_HALMS</name>
<sequence length="115" mass="13253">MLYYHNPRCSKSRQGLQLLNEQGIEPTIKEYLKEGLTQKEILDLMEKLSVEPLQGLIRIKDSLFKELGLSKTDEKSKKDWAKIISENPALLERPILVNKKKAIIGRPPEDLNKII</sequence>
<dbReference type="OrthoDB" id="5296790at2"/>
<dbReference type="AlphaFoldDB" id="E1WZ08"/>